<dbReference type="InterPro" id="IPR014001">
    <property type="entry name" value="Helicase_ATP-bd"/>
</dbReference>
<keyword evidence="5" id="KW-0378">Hydrolase</keyword>
<dbReference type="Gene3D" id="3.40.960.10">
    <property type="entry name" value="VSR Endonuclease"/>
    <property type="match status" value="1"/>
</dbReference>
<feature type="domain" description="Helicase C-terminal" evidence="4">
    <location>
        <begin position="922"/>
        <end position="1117"/>
    </location>
</feature>
<dbReference type="PROSITE" id="PS51192">
    <property type="entry name" value="HELICASE_ATP_BIND_1"/>
    <property type="match status" value="1"/>
</dbReference>
<dbReference type="RefSeq" id="WP_169663094.1">
    <property type="nucleotide sequence ID" value="NZ_CP076132.1"/>
</dbReference>
<dbReference type="Proteomes" id="UP000678679">
    <property type="component" value="Chromosome 1"/>
</dbReference>
<evidence type="ECO:0000256" key="1">
    <source>
        <dbReference type="ARBA" id="ARBA00022741"/>
    </source>
</evidence>
<dbReference type="PANTHER" id="PTHR47957:SF3">
    <property type="entry name" value="ATP-DEPENDENT HELICASE HRQ1"/>
    <property type="match status" value="1"/>
</dbReference>
<dbReference type="PANTHER" id="PTHR47957">
    <property type="entry name" value="ATP-DEPENDENT HELICASE HRQ1"/>
    <property type="match status" value="1"/>
</dbReference>
<dbReference type="GO" id="GO:0043138">
    <property type="term" value="F:3'-5' DNA helicase activity"/>
    <property type="evidence" value="ECO:0007669"/>
    <property type="project" value="TreeGrafter"/>
</dbReference>
<keyword evidence="2" id="KW-0067">ATP-binding</keyword>
<dbReference type="Gene3D" id="3.40.50.300">
    <property type="entry name" value="P-loop containing nucleotide triphosphate hydrolases"/>
    <property type="match status" value="2"/>
</dbReference>
<keyword evidence="5" id="KW-0347">Helicase</keyword>
<keyword evidence="1" id="KW-0547">Nucleotide-binding</keyword>
<dbReference type="Pfam" id="PF00270">
    <property type="entry name" value="DEAD"/>
    <property type="match status" value="2"/>
</dbReference>
<evidence type="ECO:0000313" key="5">
    <source>
        <dbReference type="EMBL" id="QWG00511.1"/>
    </source>
</evidence>
<dbReference type="SMART" id="SM00490">
    <property type="entry name" value="HELICc"/>
    <property type="match status" value="1"/>
</dbReference>
<protein>
    <submittedName>
        <fullName evidence="5">DEAD/DEAH box helicase</fullName>
    </submittedName>
</protein>
<dbReference type="PROSITE" id="PS51194">
    <property type="entry name" value="HELICASE_CTER"/>
    <property type="match status" value="1"/>
</dbReference>
<dbReference type="InterPro" id="IPR001650">
    <property type="entry name" value="Helicase_C-like"/>
</dbReference>
<feature type="domain" description="Helicase ATP-binding" evidence="3">
    <location>
        <begin position="87"/>
        <end position="291"/>
    </location>
</feature>
<dbReference type="GO" id="GO:0036297">
    <property type="term" value="P:interstrand cross-link repair"/>
    <property type="evidence" value="ECO:0007669"/>
    <property type="project" value="TreeGrafter"/>
</dbReference>
<dbReference type="SUPFAM" id="SSF52540">
    <property type="entry name" value="P-loop containing nucleoside triphosphate hydrolases"/>
    <property type="match status" value="2"/>
</dbReference>
<dbReference type="SMART" id="SM00487">
    <property type="entry name" value="DEXDc"/>
    <property type="match status" value="1"/>
</dbReference>
<sequence length="1776" mass="205876">MNVFKIHQEVVEKYQNYLQSFIQIKNKKIRETVEQHFKEKKFLPEPLIQFNPSFAKGKPLDHISGIHPELKTIFGNYTLYQHQVEALEKGLNGESFIVTSGTGSGKSLTFLGTIFNDILQKNTTKKGVKAILVYPMNALINSQEEEIMKYEVNYLKKYTSEEDIKQIEGHLENGGEKPLSELLELYREKSTKKFPVTYKKYTGQETQNQKDDFLEKPTDIILTNYMMLELIMSRKKEKGLRDSFQNTLKYLVYDELHTYRGRQGADVSMLNRRLKALVQRDIICIGTSATMATGETISKVKEGIAGVAKTLFGTKFSSDQIIGEYLEYSTNVRSFNRDKLIKELDKSFNKDIDKVKSLSKDEVKVEVDDFINNPLAIWLEKNIALSDHDEVIQRGKPMTLSDIVNTLSSDLNLKSSDLPERVKELLRWAEALNMKHVEMGERRSFLPFRFHQFISQTGNIYSTLGDDKTRYITLEDALTYEDKPLFPIMFSRHSGYEFLCVEKNYYNGMLLGRDFKNLSPKIKQDDLKGSKSLGTKRKELTPNQLVQGYILIAHDDTVLDKIWNEDKLEYLPETWFKKDGRTLTNYHEHYLPKPIFFDENGEFSDDNANLPFEGLFIPTHFTFDPTCDVMYEGQATERTKLSGIGNEGRSSATTIISYSILEALVNEKIPLQDQKVLSFTDNRQDASLQAGHFNHFYTLGQLRSAIYSAVKKFDTLDIFSIADKVRDMLNLKEEDYASKVSFVSKKENQRILSLFIFYKVMEELKLGWRYTTPNLEGAGLLSIEYGDLKDYVANEEFYKNSDWLSSYKEEDRYDFVYQILQFFRTSFAVSHRFYQDVFDENINQIFDRLNPETPWSIKSYNDIDLPNLLMFDIPKKKKKASIKYDSIKSIGFRSQFGKYLRRKYQDAFPDEPKLNKTNYNSEIEKLFTSLLNFELIDAVNLADGEVAYLMNLSIINWKKNENSMPYTDKIRLVMHSDDAKKNQPNEYFKQFYQQDFSSFPKVFKAGEHTGQIAAKDRQVVEGEFREGKLSALYCSPTMELGIDIKNLNIVHMRNVPPNPANYAQRGGRAGRGGQTALVFTYASNTSPHDRHYFKNQIDMVAGAVTAPKIDLSNEELLQTHFHSMIMMDLNFEKNHHDVRKIGQLLDVDNKEYLPVHKNIQENVKAYIENNIVTVKKDFEKILEELDLKNSQIANWYREDWVEEKVNQFATSFNYSFDRWRAMYHAAQILVDKARNIIDDHTIKDNSQEYKDAKRNQNLGEKQRNQLLGSSYNKGENEFTLYRYLAAEGFLPGYNFTRLPLRAYVGGNKANEEGEYISRPRMIALQEFGPQSMIYHRGNKYKVNRLELPKSEIEKHKIRFSTTTGFGFLDESGKGVDNDPITNKKLDDVNARLISMDNSATTPIEKITSFEEERQRLGYQIEHFFSWDNSKGNKIIYYQRGGENIAQFTYAPAAKLISVNNRWRTSNETKEPGFIIGNKDGIWKNKGQAEKAEEGTVERVTPFTTDTSDIIYIQPLGELISDGFDHEVTVISLMTALERGIQKVFSVEEGEIGVWTMGDKSRPNILIYEASEGSLGVLHQIIKDPSILNKVIEEAYTSCFFDITTREEIPSESGKKREDATYDDLLSYYNQMNHKNLSRQSVKQPLEMLMDGNLASSEHSLQEDRHKELLEAYDKNSYMEKKLIDYLFLNNLRLPDKAQFNMEDFYVSVDFVSQIDDHPYLIFVDGSVHDKESVKEEDKKKRQLLQNNGFTVIEWNYKEKLEDFVKKYSYVFPSLKK</sequence>
<dbReference type="InterPro" id="IPR027417">
    <property type="entry name" value="P-loop_NTPase"/>
</dbReference>
<keyword evidence="6" id="KW-1185">Reference proteome</keyword>
<dbReference type="GO" id="GO:0003676">
    <property type="term" value="F:nucleic acid binding"/>
    <property type="evidence" value="ECO:0007669"/>
    <property type="project" value="InterPro"/>
</dbReference>
<evidence type="ECO:0000256" key="2">
    <source>
        <dbReference type="ARBA" id="ARBA00022840"/>
    </source>
</evidence>
<dbReference type="EMBL" id="CP076132">
    <property type="protein sequence ID" value="QWG00511.1"/>
    <property type="molecule type" value="Genomic_DNA"/>
</dbReference>
<accession>A0AAX1MZ10</accession>
<dbReference type="GO" id="GO:0006289">
    <property type="term" value="P:nucleotide-excision repair"/>
    <property type="evidence" value="ECO:0007669"/>
    <property type="project" value="TreeGrafter"/>
</dbReference>
<dbReference type="GO" id="GO:0005524">
    <property type="term" value="F:ATP binding"/>
    <property type="evidence" value="ECO:0007669"/>
    <property type="project" value="UniProtKB-KW"/>
</dbReference>
<evidence type="ECO:0000259" key="3">
    <source>
        <dbReference type="PROSITE" id="PS51192"/>
    </source>
</evidence>
<dbReference type="KEGG" id="fya:KMW28_12695"/>
<evidence type="ECO:0000259" key="4">
    <source>
        <dbReference type="PROSITE" id="PS51194"/>
    </source>
</evidence>
<gene>
    <name evidence="5" type="ORF">KMW28_12695</name>
</gene>
<name>A0AAX1MZ10_9BACT</name>
<reference evidence="5 6" key="1">
    <citation type="submission" date="2021-05" db="EMBL/GenBank/DDBJ databases">
        <title>Comparative genomic studies on the polysaccharide-degrading batcterial strains of the Flammeovirga genus.</title>
        <authorList>
            <person name="Zewei F."/>
            <person name="Zheng Z."/>
            <person name="Yu L."/>
            <person name="Ruyue G."/>
            <person name="Yanhong M."/>
            <person name="Yuanyuan C."/>
            <person name="Jingyan G."/>
            <person name="Wenjun H."/>
        </authorList>
    </citation>
    <scope>NUCLEOTIDE SEQUENCE [LARGE SCALE GENOMIC DNA]</scope>
    <source>
        <strain evidence="5 6">NBRC:100898</strain>
    </source>
</reference>
<organism evidence="5 6">
    <name type="scientific">Flammeovirga yaeyamensis</name>
    <dbReference type="NCBI Taxonomy" id="367791"/>
    <lineage>
        <taxon>Bacteria</taxon>
        <taxon>Pseudomonadati</taxon>
        <taxon>Bacteroidota</taxon>
        <taxon>Cytophagia</taxon>
        <taxon>Cytophagales</taxon>
        <taxon>Flammeovirgaceae</taxon>
        <taxon>Flammeovirga</taxon>
    </lineage>
</organism>
<evidence type="ECO:0000313" key="6">
    <source>
        <dbReference type="Proteomes" id="UP000678679"/>
    </source>
</evidence>
<dbReference type="InterPro" id="IPR011545">
    <property type="entry name" value="DEAD/DEAH_box_helicase_dom"/>
</dbReference>
<dbReference type="Pfam" id="PF00271">
    <property type="entry name" value="Helicase_C"/>
    <property type="match status" value="1"/>
</dbReference>
<proteinExistence type="predicted"/>